<protein>
    <submittedName>
        <fullName evidence="9">Protein MLP1</fullName>
    </submittedName>
</protein>
<evidence type="ECO:0000256" key="1">
    <source>
        <dbReference type="ARBA" id="ARBA00004123"/>
    </source>
</evidence>
<feature type="coiled-coil region" evidence="4">
    <location>
        <begin position="607"/>
        <end position="653"/>
    </location>
</feature>
<feature type="coiled-coil region" evidence="4">
    <location>
        <begin position="1250"/>
        <end position="1300"/>
    </location>
</feature>
<feature type="compositionally biased region" description="Low complexity" evidence="5">
    <location>
        <begin position="1764"/>
        <end position="1780"/>
    </location>
</feature>
<accession>A0A369JEF6</accession>
<feature type="coiled-coil region" evidence="4">
    <location>
        <begin position="764"/>
        <end position="826"/>
    </location>
</feature>
<feature type="compositionally biased region" description="Basic and acidic residues" evidence="5">
    <location>
        <begin position="1609"/>
        <end position="1624"/>
    </location>
</feature>
<dbReference type="Pfam" id="PF25481">
    <property type="entry name" value="Nucleoprot-TPR"/>
    <property type="match status" value="1"/>
</dbReference>
<feature type="domain" description="Nucleoprotein TPR/MLP1-2" evidence="6">
    <location>
        <begin position="1083"/>
        <end position="1210"/>
    </location>
</feature>
<dbReference type="PANTHER" id="PTHR18898">
    <property type="entry name" value="NUCLEOPROTEIN TPR-RELATED"/>
    <property type="match status" value="1"/>
</dbReference>
<dbReference type="Gene3D" id="1.10.287.1490">
    <property type="match status" value="2"/>
</dbReference>
<evidence type="ECO:0000259" key="6">
    <source>
        <dbReference type="Pfam" id="PF07926"/>
    </source>
</evidence>
<evidence type="ECO:0000313" key="9">
    <source>
        <dbReference type="EMBL" id="RDB17794.1"/>
    </source>
</evidence>
<feature type="compositionally biased region" description="Low complexity" evidence="5">
    <location>
        <begin position="1805"/>
        <end position="1814"/>
    </location>
</feature>
<dbReference type="Proteomes" id="UP000076154">
    <property type="component" value="Unassembled WGS sequence"/>
</dbReference>
<evidence type="ECO:0000259" key="8">
    <source>
        <dbReference type="Pfam" id="PF25785"/>
    </source>
</evidence>
<feature type="region of interest" description="Disordered" evidence="5">
    <location>
        <begin position="1"/>
        <end position="28"/>
    </location>
</feature>
<feature type="coiled-coil region" evidence="4">
    <location>
        <begin position="1172"/>
        <end position="1199"/>
    </location>
</feature>
<feature type="coiled-coil region" evidence="4">
    <location>
        <begin position="926"/>
        <end position="998"/>
    </location>
</feature>
<feature type="region of interest" description="Disordered" evidence="5">
    <location>
        <begin position="1093"/>
        <end position="1127"/>
    </location>
</feature>
<feature type="coiled-coil region" evidence="4">
    <location>
        <begin position="1031"/>
        <end position="1072"/>
    </location>
</feature>
<dbReference type="PANTHER" id="PTHR18898:SF2">
    <property type="entry name" value="NUCLEOPROTEIN TPR"/>
    <property type="match status" value="1"/>
</dbReference>
<feature type="region of interest" description="Disordered" evidence="5">
    <location>
        <begin position="140"/>
        <end position="161"/>
    </location>
</feature>
<keyword evidence="2 4" id="KW-0175">Coiled coil</keyword>
<feature type="domain" description="NUA/TPR/MLP1-2-like" evidence="8">
    <location>
        <begin position="521"/>
        <end position="619"/>
    </location>
</feature>
<organism evidence="9 10">
    <name type="scientific">Hypsizygus marmoreus</name>
    <name type="common">White beech mushroom</name>
    <name type="synonym">Agaricus marmoreus</name>
    <dbReference type="NCBI Taxonomy" id="39966"/>
    <lineage>
        <taxon>Eukaryota</taxon>
        <taxon>Fungi</taxon>
        <taxon>Dikarya</taxon>
        <taxon>Basidiomycota</taxon>
        <taxon>Agaricomycotina</taxon>
        <taxon>Agaricomycetes</taxon>
        <taxon>Agaricomycetidae</taxon>
        <taxon>Agaricales</taxon>
        <taxon>Tricholomatineae</taxon>
        <taxon>Lyophyllaceae</taxon>
        <taxon>Hypsizygus</taxon>
    </lineage>
</organism>
<feature type="region of interest" description="Disordered" evidence="5">
    <location>
        <begin position="1609"/>
        <end position="1637"/>
    </location>
</feature>
<dbReference type="GO" id="GO:0006606">
    <property type="term" value="P:protein import into nucleus"/>
    <property type="evidence" value="ECO:0007669"/>
    <property type="project" value="InterPro"/>
</dbReference>
<comment type="caution">
    <text evidence="9">The sequence shown here is derived from an EMBL/GenBank/DDBJ whole genome shotgun (WGS) entry which is preliminary data.</text>
</comment>
<dbReference type="GO" id="GO:0006406">
    <property type="term" value="P:mRNA export from nucleus"/>
    <property type="evidence" value="ECO:0007669"/>
    <property type="project" value="TreeGrafter"/>
</dbReference>
<feature type="coiled-coil region" evidence="4">
    <location>
        <begin position="484"/>
        <end position="553"/>
    </location>
</feature>
<feature type="coiled-coil region" evidence="4">
    <location>
        <begin position="859"/>
        <end position="893"/>
    </location>
</feature>
<feature type="region of interest" description="Disordered" evidence="5">
    <location>
        <begin position="1661"/>
        <end position="1680"/>
    </location>
</feature>
<dbReference type="Pfam" id="PF25785">
    <property type="entry name" value="TPR"/>
    <property type="match status" value="1"/>
</dbReference>
<feature type="domain" description="Nucleoprotein TPR/MPL1" evidence="7">
    <location>
        <begin position="214"/>
        <end position="289"/>
    </location>
</feature>
<dbReference type="FunCoup" id="A0A369JEF6">
    <property type="interactions" value="191"/>
</dbReference>
<feature type="coiled-coil region" evidence="4">
    <location>
        <begin position="1324"/>
        <end position="1590"/>
    </location>
</feature>
<dbReference type="GO" id="GO:0017056">
    <property type="term" value="F:structural constituent of nuclear pore"/>
    <property type="evidence" value="ECO:0007669"/>
    <property type="project" value="TreeGrafter"/>
</dbReference>
<feature type="coiled-coil region" evidence="4">
    <location>
        <begin position="297"/>
        <end position="388"/>
    </location>
</feature>
<dbReference type="InterPro" id="IPR057974">
    <property type="entry name" value="NUA/TPR/MLP1-2-like_dom"/>
</dbReference>
<keyword evidence="3" id="KW-0539">Nucleus</keyword>
<keyword evidence="10" id="KW-1185">Reference proteome</keyword>
<dbReference type="OrthoDB" id="343070at2759"/>
<dbReference type="STRING" id="39966.A0A369JEF6"/>
<dbReference type="EMBL" id="LUEZ02000107">
    <property type="protein sequence ID" value="RDB17794.1"/>
    <property type="molecule type" value="Genomic_DNA"/>
</dbReference>
<dbReference type="InterPro" id="IPR057577">
    <property type="entry name" value="Nucleoprot-TPR/MLP1_dom"/>
</dbReference>
<evidence type="ECO:0000259" key="7">
    <source>
        <dbReference type="Pfam" id="PF25481"/>
    </source>
</evidence>
<reference evidence="9" key="1">
    <citation type="submission" date="2018-04" db="EMBL/GenBank/DDBJ databases">
        <title>Whole genome sequencing of Hypsizygus marmoreus.</title>
        <authorList>
            <person name="Choi I.-G."/>
            <person name="Min B."/>
            <person name="Kim J.-G."/>
            <person name="Kim S."/>
            <person name="Oh Y.-L."/>
            <person name="Kong W.-S."/>
            <person name="Park H."/>
            <person name="Jeong J."/>
            <person name="Song E.-S."/>
        </authorList>
    </citation>
    <scope>NUCLEOTIDE SEQUENCE [LARGE SCALE GENOMIC DNA]</scope>
    <source>
        <strain evidence="9">51987-8</strain>
    </source>
</reference>
<sequence length="1882" mass="208912">MMKTRRKSKAATAAALDSEDAPSTDGSFSLAIPDDVDLETLSDLLPGTNLTFPSSDTIVTLYRLILAQALEGRSITQELDEARAEVEKKDVELDQALQDRESLSRELEGSVEGLQSELTQVKQERDQLVASQTALQAQIDALSNSQSSSSTEVDALKRRVEDTEREKRDLVGVISRLKEESTQQEEEIQTLRANLKEARQEHQALEAQVRELRSTETSTKFKIDSLTQQLQLAQAEADRTNTELNTKAEEFSKYRRTKHAELTNLQAALDSITQSHASTQASLKSLQSSHAAQTHQLTQALARVQDLTGQLAEQEATYASEANGLRRLVAMMEEREKQAKDIVEGIEREWAGVGEKSERREAALKDEAERERRKREIAEKRAEQLEAVLDRMGRGDLPIPLSGSPGTPLRTPGTPDTMTDGMMGLSPTVAMASKAQRSGKTFTEVYADYVRLQEEYARKSAEYDHMDRTLSSVLGQIEERAPILSQQRAEYERLHSEASQLASQLAQALSERDIQGNLATENGQKLAKSTRENELLQKQLEDLGRQVQGLLREISRRDDPTIPSDEDLESIPVAPAEDTEAVITNNLVLFKSISGMQEQNQKLLKIVREMGRKMESEERDYREAMEKEQAEAIKEAHEAIQDIATQMERQKKSSEAVIQAYVKERDALRAMLTRVEKGGNISAVNGISEQVQVNVSQTDASKELADIQSQFEAYRLEMGIDSGKLREDLIAAQREAGQLGAALAKANAKIEFLSDRHRMDQDQLAMHGRELDDLTKRNQQLYDQWTRTDIECSRATEDLQIASGRTEQLRNECANLRAEKKIWESVQGRLVDENKTLAMERSHLSDLMVNVQKMHNDLERSGENDRRRLESQLQMLEGQTQDLRTQVSQERDNVRHITLQKEIELKELQTRLDKNVQEFSKTREALVGAETSKKHLEERVDELAKQLQGNEEKLAVYERRTTAVNGVTQSHDPDMSREQQLESEVAELRSVLKVTEVDLATARSHVQQFQEISQANETALSNLNATFDEYKASTEAQIARHESEYQALEEKLKAAQDELGALSAKYSELQKTFETERIAWANDKKTLEDTIVDMSTSEKNSESDRTTRESEVRQQEERAKAAEERYSHEVIAHAESIKAIESLKKDLATSQATARDNLTTAETAKANLVASEASWKQQREALDKEVADLNARCQDLTSQNAILHQHLESVSSQANRIKAAAASSSTAPTETETTGDADTKLSELRSVVAYLRKEKEIVDLQLELSKQESSRLKAQIEHLSQSLEDTRRTLSEEREKAVETAASAAQHAELLERINQLNILRESNATLRADCESHAKRARELESKLKQLSQELDPAKEQARVAEAELQASKAQLTRQEEENRRWQQRNAQLLSKYDRIDPAEVQALRDEIELLKSQKAEAENQKRDIETASTERQVLIETHLKRISSLEENLKNHKEHIAKNNNIFRTRMAEAGAQKTALTEEKNKLEAKVANLEQALAAAEKIAASSTISTDDATKQASTIAALQEERDKLLVEKAALAEKVSASGIAPSNWEAEKASLAQARDEALAKLKTAMEETHKATEEAKDFKRQSEKFQARITALMKAKAAEEDRQAAAADAADKPKTEAQQSSTAAHEDALKRHAEELRALEAKLTAKHQEELKAAQEEAQKQALNANPPAQDNRAEIDAAVAAAIAEHEKSIAATRSTEIEQAIERGRMEQVAKGKLKDSQLVKAQKKVKDLEAQILEWRKAGIIPELTAAPPTPTTAAASSSTPPAPASSTLPRKPSMAGTPTAPAGAGVGRGAPRGRVLQRAMGGAVGRGRGGAPTPTAPSAGGGMSIMGAAGKRPRESEAPEDSLAKRLKPAEPAASKPPVTIRRPAPGPS</sequence>
<proteinExistence type="predicted"/>
<evidence type="ECO:0000256" key="2">
    <source>
        <dbReference type="ARBA" id="ARBA00023054"/>
    </source>
</evidence>
<dbReference type="InParanoid" id="A0A369JEF6"/>
<dbReference type="InterPro" id="IPR012929">
    <property type="entry name" value="Nucleoprot-TPR/MLP1-2_dom"/>
</dbReference>
<dbReference type="Pfam" id="PF07926">
    <property type="entry name" value="TPR_MLP1_2"/>
    <property type="match status" value="1"/>
</dbReference>
<evidence type="ECO:0000256" key="5">
    <source>
        <dbReference type="SAM" id="MobiDB-lite"/>
    </source>
</evidence>
<name>A0A369JEF6_HYPMA</name>
<feature type="compositionally biased region" description="Basic and acidic residues" evidence="5">
    <location>
        <begin position="1099"/>
        <end position="1127"/>
    </location>
</feature>
<evidence type="ECO:0000256" key="3">
    <source>
        <dbReference type="ARBA" id="ARBA00023242"/>
    </source>
</evidence>
<feature type="compositionally biased region" description="Polar residues" evidence="5">
    <location>
        <begin position="140"/>
        <end position="152"/>
    </location>
</feature>
<evidence type="ECO:0000313" key="10">
    <source>
        <dbReference type="Proteomes" id="UP000076154"/>
    </source>
</evidence>
<evidence type="ECO:0000256" key="4">
    <source>
        <dbReference type="SAM" id="Coils"/>
    </source>
</evidence>
<comment type="subcellular location">
    <subcellularLocation>
        <location evidence="1">Nucleus</location>
    </subcellularLocation>
</comment>
<dbReference type="GO" id="GO:0005643">
    <property type="term" value="C:nuclear pore"/>
    <property type="evidence" value="ECO:0007669"/>
    <property type="project" value="TreeGrafter"/>
</dbReference>
<gene>
    <name evidence="9" type="primary">MLP1</name>
    <name evidence="9" type="ORF">Hypma_000953</name>
</gene>
<feature type="region of interest" description="Disordered" evidence="5">
    <location>
        <begin position="1756"/>
        <end position="1882"/>
    </location>
</feature>